<gene>
    <name evidence="1" type="ORF">BGK67_35380</name>
</gene>
<protein>
    <recommendedName>
        <fullName evidence="3">DUF2399 domain-containing protein</fullName>
    </recommendedName>
</protein>
<dbReference type="AlphaFoldDB" id="A0A1E5NXF4"/>
<reference evidence="1 2" key="1">
    <citation type="submission" date="2016-08" db="EMBL/GenBank/DDBJ databases">
        <title>The complete genome of Streptomyces subrutilus 10-1-1.</title>
        <authorList>
            <person name="Chen X."/>
        </authorList>
    </citation>
    <scope>NUCLEOTIDE SEQUENCE [LARGE SCALE GENOMIC DNA]</scope>
    <source>
        <strain evidence="1 2">10-1-1</strain>
        <plasmid evidence="2">pacmp2</plasmid>
    </source>
</reference>
<accession>A0A1E5NXF4</accession>
<evidence type="ECO:0008006" key="3">
    <source>
        <dbReference type="Google" id="ProtNLM"/>
    </source>
</evidence>
<organism evidence="1 2">
    <name type="scientific">Streptomyces subrutilus</name>
    <dbReference type="NCBI Taxonomy" id="36818"/>
    <lineage>
        <taxon>Bacteria</taxon>
        <taxon>Bacillati</taxon>
        <taxon>Actinomycetota</taxon>
        <taxon>Actinomycetes</taxon>
        <taxon>Kitasatosporales</taxon>
        <taxon>Streptomycetaceae</taxon>
        <taxon>Streptomyces</taxon>
    </lineage>
</organism>
<keyword evidence="1" id="KW-0614">Plasmid</keyword>
<dbReference type="Proteomes" id="UP000095705">
    <property type="component" value="Plasmid pACMP2"/>
</dbReference>
<dbReference type="RefSeq" id="WP_069918068.1">
    <property type="nucleotide sequence ID" value="NZ_CM007204.1"/>
</dbReference>
<dbReference type="EMBL" id="MEHK01000006">
    <property type="protein sequence ID" value="OEJ20919.1"/>
    <property type="molecule type" value="Genomic_DNA"/>
</dbReference>
<keyword evidence="2" id="KW-1185">Reference proteome</keyword>
<geneLocation type="plasmid" evidence="2">
    <name>pacmp2</name>
</geneLocation>
<evidence type="ECO:0000313" key="1">
    <source>
        <dbReference type="EMBL" id="OEJ20919.1"/>
    </source>
</evidence>
<comment type="caution">
    <text evidence="1">The sequence shown here is derived from an EMBL/GenBank/DDBJ whole genome shotgun (WGS) entry which is preliminary data.</text>
</comment>
<sequence>MEALRAELYELVRNAQPCTVRHVYYLGLGRLWQKDTAKSRRNYSVPVRELGYMREHGLLPWEWITDGTRLVRQEMQYDSMLEALERTAETYRRNLWASQHRRVEVWCESDSVSGVLLPVTAKWGVGLYSCRGQSSKTFVWEAVRQNQAHGKPLTVLYAGDWDPSGRSVPRSVVERIERYGNNGIVLDFQQIAVTADDVRGGRLVSHEANTADSNFKRFREECLREGLDPHEAVEVEALSPGTLRSRLDAAIENQVRDVHQWNVLARAEQHDRSMLLGVQEALEAHFQRQDPGPDA</sequence>
<name>A0A1E5NXF4_9ACTN</name>
<evidence type="ECO:0000313" key="2">
    <source>
        <dbReference type="Proteomes" id="UP000095705"/>
    </source>
</evidence>
<proteinExistence type="predicted"/>
<dbReference type="OrthoDB" id="546653at2"/>